<reference evidence="8 9" key="1">
    <citation type="journal article" date="2019" name="Int. J. Syst. Evol. Microbiol.">
        <title>The Global Catalogue of Microorganisms (GCM) 10K type strain sequencing project: providing services to taxonomists for standard genome sequencing and annotation.</title>
        <authorList>
            <consortium name="The Broad Institute Genomics Platform"/>
            <consortium name="The Broad Institute Genome Sequencing Center for Infectious Disease"/>
            <person name="Wu L."/>
            <person name="Ma J."/>
        </authorList>
    </citation>
    <scope>NUCLEOTIDE SEQUENCE [LARGE SCALE GENOMIC DNA]</scope>
    <source>
        <strain evidence="8 9">JCM 12696</strain>
    </source>
</reference>
<accession>A0ABN1UHM7</accession>
<dbReference type="SUPFAM" id="SSF48498">
    <property type="entry name" value="Tetracyclin repressor-like, C-terminal domain"/>
    <property type="match status" value="1"/>
</dbReference>
<evidence type="ECO:0000256" key="1">
    <source>
        <dbReference type="ARBA" id="ARBA00022491"/>
    </source>
</evidence>
<feature type="DNA-binding region" description="H-T-H motif" evidence="5">
    <location>
        <begin position="53"/>
        <end position="72"/>
    </location>
</feature>
<dbReference type="InterPro" id="IPR039538">
    <property type="entry name" value="BetI_C"/>
</dbReference>
<feature type="compositionally biased region" description="Low complexity" evidence="6">
    <location>
        <begin position="14"/>
        <end position="26"/>
    </location>
</feature>
<feature type="domain" description="HTH tetR-type" evidence="7">
    <location>
        <begin position="30"/>
        <end position="90"/>
    </location>
</feature>
<evidence type="ECO:0000259" key="7">
    <source>
        <dbReference type="PROSITE" id="PS50977"/>
    </source>
</evidence>
<gene>
    <name evidence="8" type="ORF">GCM10009654_00560</name>
</gene>
<evidence type="ECO:0000256" key="2">
    <source>
        <dbReference type="ARBA" id="ARBA00023015"/>
    </source>
</evidence>
<evidence type="ECO:0000256" key="5">
    <source>
        <dbReference type="PROSITE-ProRule" id="PRU00335"/>
    </source>
</evidence>
<dbReference type="InterPro" id="IPR050109">
    <property type="entry name" value="HTH-type_TetR-like_transc_reg"/>
</dbReference>
<name>A0ABN1UHM7_9ACTN</name>
<proteinExistence type="predicted"/>
<dbReference type="InterPro" id="IPR009057">
    <property type="entry name" value="Homeodomain-like_sf"/>
</dbReference>
<evidence type="ECO:0000313" key="8">
    <source>
        <dbReference type="EMBL" id="GAA1149293.1"/>
    </source>
</evidence>
<sequence length="218" mass="23534">MTTDDPGDEGGGTATRLTRTLSGGRTARSEDRRAEIVQAALEVIAERGYRGASMAAVAERVGLTQQGLLHHFPSKDALLTAVLEARDQWDMASAALLSTTAWPLEMLASLVEYNATRPGIVQVFTVLAGDSVTEDHPARLFFRDRYGTVRARAAMSLRAEYGDELPSGLTPEQAAPLLIAVMDGLQVQWLHDPESVDMAAAFRAFVGLLEGRPRPDDA</sequence>
<keyword evidence="3 5" id="KW-0238">DNA-binding</keyword>
<dbReference type="InterPro" id="IPR036271">
    <property type="entry name" value="Tet_transcr_reg_TetR-rel_C_sf"/>
</dbReference>
<dbReference type="PANTHER" id="PTHR30055:SF240">
    <property type="entry name" value="HTH-TYPE TRANSCRIPTIONAL REGULATOR ACRR"/>
    <property type="match status" value="1"/>
</dbReference>
<dbReference type="PANTHER" id="PTHR30055">
    <property type="entry name" value="HTH-TYPE TRANSCRIPTIONAL REGULATOR RUTR"/>
    <property type="match status" value="1"/>
</dbReference>
<organism evidence="8 9">
    <name type="scientific">Streptomyces hebeiensis</name>
    <dbReference type="NCBI Taxonomy" id="229486"/>
    <lineage>
        <taxon>Bacteria</taxon>
        <taxon>Bacillati</taxon>
        <taxon>Actinomycetota</taxon>
        <taxon>Actinomycetes</taxon>
        <taxon>Kitasatosporales</taxon>
        <taxon>Streptomycetaceae</taxon>
        <taxon>Streptomyces</taxon>
    </lineage>
</organism>
<dbReference type="InterPro" id="IPR001647">
    <property type="entry name" value="HTH_TetR"/>
</dbReference>
<dbReference type="Gene3D" id="1.10.357.10">
    <property type="entry name" value="Tetracycline Repressor, domain 2"/>
    <property type="match status" value="1"/>
</dbReference>
<evidence type="ECO:0000256" key="6">
    <source>
        <dbReference type="SAM" id="MobiDB-lite"/>
    </source>
</evidence>
<dbReference type="PRINTS" id="PR00455">
    <property type="entry name" value="HTHTETR"/>
</dbReference>
<keyword evidence="4" id="KW-0804">Transcription</keyword>
<evidence type="ECO:0000256" key="4">
    <source>
        <dbReference type="ARBA" id="ARBA00023163"/>
    </source>
</evidence>
<keyword evidence="2" id="KW-0805">Transcription regulation</keyword>
<dbReference type="Pfam" id="PF00440">
    <property type="entry name" value="TetR_N"/>
    <property type="match status" value="1"/>
</dbReference>
<protein>
    <submittedName>
        <fullName evidence="8">TetR/AcrR family transcriptional regulator</fullName>
    </submittedName>
</protein>
<keyword evidence="1" id="KW-0678">Repressor</keyword>
<dbReference type="RefSeq" id="WP_344268289.1">
    <property type="nucleotide sequence ID" value="NZ_BAAAKV010000001.1"/>
</dbReference>
<dbReference type="SUPFAM" id="SSF46689">
    <property type="entry name" value="Homeodomain-like"/>
    <property type="match status" value="1"/>
</dbReference>
<dbReference type="PROSITE" id="PS50977">
    <property type="entry name" value="HTH_TETR_2"/>
    <property type="match status" value="1"/>
</dbReference>
<dbReference type="Pfam" id="PF13977">
    <property type="entry name" value="TetR_C_6"/>
    <property type="match status" value="1"/>
</dbReference>
<evidence type="ECO:0000256" key="3">
    <source>
        <dbReference type="ARBA" id="ARBA00023125"/>
    </source>
</evidence>
<dbReference type="EMBL" id="BAAAKV010000001">
    <property type="protein sequence ID" value="GAA1149293.1"/>
    <property type="molecule type" value="Genomic_DNA"/>
</dbReference>
<dbReference type="Proteomes" id="UP001501371">
    <property type="component" value="Unassembled WGS sequence"/>
</dbReference>
<evidence type="ECO:0000313" key="9">
    <source>
        <dbReference type="Proteomes" id="UP001501371"/>
    </source>
</evidence>
<keyword evidence="9" id="KW-1185">Reference proteome</keyword>
<comment type="caution">
    <text evidence="8">The sequence shown here is derived from an EMBL/GenBank/DDBJ whole genome shotgun (WGS) entry which is preliminary data.</text>
</comment>
<feature type="region of interest" description="Disordered" evidence="6">
    <location>
        <begin position="1"/>
        <end position="29"/>
    </location>
</feature>